<dbReference type="EMBL" id="BLQM01000304">
    <property type="protein sequence ID" value="GMH81759.1"/>
    <property type="molecule type" value="Genomic_DNA"/>
</dbReference>
<dbReference type="GO" id="GO:0032259">
    <property type="term" value="P:methylation"/>
    <property type="evidence" value="ECO:0007669"/>
    <property type="project" value="UniProtKB-KW"/>
</dbReference>
<dbReference type="PANTHER" id="PTHR43648">
    <property type="entry name" value="ELECTRON TRANSFER FLAVOPROTEIN BETA SUBUNIT LYSINE METHYLTRANSFERASE"/>
    <property type="match status" value="1"/>
</dbReference>
<feature type="non-terminal residue" evidence="6">
    <location>
        <position position="180"/>
    </location>
</feature>
<accession>A0A9W7B8G0</accession>
<keyword evidence="2" id="KW-0808">Transferase</keyword>
<name>A0A9W7B8G0_9STRA</name>
<sequence length="180" mass="18961">DVIEIKLTGGGAFGTGEHVTTRMCSIKCLEIVEGLLESDNAPISVLDYGAGSGLISLACLTADRAKGRVATFGVEVDRTAVYAGRENAELNGLSKGDVESLSEEMSGSFKLVVANILAGSLLELHDTLAKYCAAGGDLVLSGVLETQAEEVVEVYEKGGFTGMRIERVEDGWAMITGKRR</sequence>
<gene>
    <name evidence="6" type="ORF">TL16_g09033</name>
</gene>
<evidence type="ECO:0000256" key="5">
    <source>
        <dbReference type="ARBA" id="ARBA00042266"/>
    </source>
</evidence>
<protein>
    <recommendedName>
        <fullName evidence="5">ETFB lysine methyltransferase</fullName>
    </recommendedName>
    <alternativeName>
        <fullName evidence="4">Protein N-lysine methyltransferase METTL20</fullName>
    </alternativeName>
</protein>
<keyword evidence="1" id="KW-0489">Methyltransferase</keyword>
<dbReference type="Gene3D" id="3.40.50.150">
    <property type="entry name" value="Vaccinia Virus protein VP39"/>
    <property type="match status" value="1"/>
</dbReference>
<comment type="similarity">
    <text evidence="3">Belongs to the methyltransferase superfamily. ETFBKMT family.</text>
</comment>
<dbReference type="InterPro" id="IPR050078">
    <property type="entry name" value="Ribosomal_L11_MeTrfase_PrmA"/>
</dbReference>
<organism evidence="6 7">
    <name type="scientific">Triparma laevis f. inornata</name>
    <dbReference type="NCBI Taxonomy" id="1714386"/>
    <lineage>
        <taxon>Eukaryota</taxon>
        <taxon>Sar</taxon>
        <taxon>Stramenopiles</taxon>
        <taxon>Ochrophyta</taxon>
        <taxon>Bolidophyceae</taxon>
        <taxon>Parmales</taxon>
        <taxon>Triparmaceae</taxon>
        <taxon>Triparma</taxon>
    </lineage>
</organism>
<evidence type="ECO:0000256" key="3">
    <source>
        <dbReference type="ARBA" id="ARBA00037932"/>
    </source>
</evidence>
<dbReference type="Pfam" id="PF06325">
    <property type="entry name" value="PrmA"/>
    <property type="match status" value="1"/>
</dbReference>
<feature type="non-terminal residue" evidence="6">
    <location>
        <position position="1"/>
    </location>
</feature>
<dbReference type="SUPFAM" id="SSF53335">
    <property type="entry name" value="S-adenosyl-L-methionine-dependent methyltransferases"/>
    <property type="match status" value="1"/>
</dbReference>
<dbReference type="AlphaFoldDB" id="A0A9W7B8G0"/>
<evidence type="ECO:0000256" key="2">
    <source>
        <dbReference type="ARBA" id="ARBA00022679"/>
    </source>
</evidence>
<dbReference type="InterPro" id="IPR029063">
    <property type="entry name" value="SAM-dependent_MTases_sf"/>
</dbReference>
<comment type="caution">
    <text evidence="6">The sequence shown here is derived from an EMBL/GenBank/DDBJ whole genome shotgun (WGS) entry which is preliminary data.</text>
</comment>
<dbReference type="Proteomes" id="UP001162640">
    <property type="component" value="Unassembled WGS sequence"/>
</dbReference>
<reference evidence="7" key="1">
    <citation type="journal article" date="2023" name="Commun. Biol.">
        <title>Genome analysis of Parmales, the sister group of diatoms, reveals the evolutionary specialization of diatoms from phago-mixotrophs to photoautotrophs.</title>
        <authorList>
            <person name="Ban H."/>
            <person name="Sato S."/>
            <person name="Yoshikawa S."/>
            <person name="Yamada K."/>
            <person name="Nakamura Y."/>
            <person name="Ichinomiya M."/>
            <person name="Sato N."/>
            <person name="Blanc-Mathieu R."/>
            <person name="Endo H."/>
            <person name="Kuwata A."/>
            <person name="Ogata H."/>
        </authorList>
    </citation>
    <scope>NUCLEOTIDE SEQUENCE [LARGE SCALE GENOMIC DNA]</scope>
</reference>
<evidence type="ECO:0000313" key="7">
    <source>
        <dbReference type="Proteomes" id="UP001162640"/>
    </source>
</evidence>
<dbReference type="PANTHER" id="PTHR43648:SF1">
    <property type="entry name" value="ELECTRON TRANSFER FLAVOPROTEIN BETA SUBUNIT LYSINE METHYLTRANSFERASE"/>
    <property type="match status" value="1"/>
</dbReference>
<evidence type="ECO:0000256" key="1">
    <source>
        <dbReference type="ARBA" id="ARBA00022603"/>
    </source>
</evidence>
<evidence type="ECO:0000313" key="6">
    <source>
        <dbReference type="EMBL" id="GMH81759.1"/>
    </source>
</evidence>
<dbReference type="GO" id="GO:0016279">
    <property type="term" value="F:protein-lysine N-methyltransferase activity"/>
    <property type="evidence" value="ECO:0007669"/>
    <property type="project" value="TreeGrafter"/>
</dbReference>
<evidence type="ECO:0000256" key="4">
    <source>
        <dbReference type="ARBA" id="ARBA00041867"/>
    </source>
</evidence>
<proteinExistence type="inferred from homology"/>